<dbReference type="Gene3D" id="1.10.10.10">
    <property type="entry name" value="Winged helix-like DNA-binding domain superfamily/Winged helix DNA-binding domain"/>
    <property type="match status" value="1"/>
</dbReference>
<dbReference type="PROSITE" id="PS50043">
    <property type="entry name" value="HTH_LUXR_2"/>
    <property type="match status" value="1"/>
</dbReference>
<evidence type="ECO:0000256" key="2">
    <source>
        <dbReference type="ARBA" id="ARBA00023125"/>
    </source>
</evidence>
<dbReference type="EMBL" id="BAABKQ010000001">
    <property type="protein sequence ID" value="GAA4804157.1"/>
    <property type="molecule type" value="Genomic_DNA"/>
</dbReference>
<accession>A0ABP9C7G3</accession>
<comment type="caution">
    <text evidence="5">The sequence shown here is derived from an EMBL/GenBank/DDBJ whole genome shotgun (WGS) entry which is preliminary data.</text>
</comment>
<dbReference type="InterPro" id="IPR016032">
    <property type="entry name" value="Sig_transdc_resp-reg_C-effctor"/>
</dbReference>
<keyword evidence="3" id="KW-0804">Transcription</keyword>
<sequence length="219" mass="24379">MLLNRGSLQEGLDLIGRALRQYSRWAPPRSFADRTPRLMRSDLLTALGRENEARRALDGPPRSPGASVRAARIHLLNGDLAAVHAAHTARVEADRARAALRRAAAAARHSGSVRPLLLVPRMHRQRMLKLLPDACPIREAWEEYDGFDVFARRLTMITLTPREVAVVRLVADGKGRREIAAELFVSENTVKTQLSSIYRKLGVHNRAQAAEAAHRLSLL</sequence>
<dbReference type="RefSeq" id="WP_200174499.1">
    <property type="nucleotide sequence ID" value="NZ_BAABKQ010000001.1"/>
</dbReference>
<protein>
    <recommendedName>
        <fullName evidence="4">HTH luxR-type domain-containing protein</fullName>
    </recommendedName>
</protein>
<dbReference type="PRINTS" id="PR00038">
    <property type="entry name" value="HTHLUXR"/>
</dbReference>
<evidence type="ECO:0000313" key="5">
    <source>
        <dbReference type="EMBL" id="GAA4804157.1"/>
    </source>
</evidence>
<evidence type="ECO:0000259" key="4">
    <source>
        <dbReference type="PROSITE" id="PS50043"/>
    </source>
</evidence>
<organism evidence="5 6">
    <name type="scientific">Tomitella cavernea</name>
    <dbReference type="NCBI Taxonomy" id="1387982"/>
    <lineage>
        <taxon>Bacteria</taxon>
        <taxon>Bacillati</taxon>
        <taxon>Actinomycetota</taxon>
        <taxon>Actinomycetes</taxon>
        <taxon>Mycobacteriales</taxon>
        <taxon>Tomitella</taxon>
    </lineage>
</organism>
<keyword evidence="6" id="KW-1185">Reference proteome</keyword>
<dbReference type="InterPro" id="IPR000792">
    <property type="entry name" value="Tscrpt_reg_LuxR_C"/>
</dbReference>
<reference evidence="6" key="1">
    <citation type="journal article" date="2019" name="Int. J. Syst. Evol. Microbiol.">
        <title>The Global Catalogue of Microorganisms (GCM) 10K type strain sequencing project: providing services to taxonomists for standard genome sequencing and annotation.</title>
        <authorList>
            <consortium name="The Broad Institute Genomics Platform"/>
            <consortium name="The Broad Institute Genome Sequencing Center for Infectious Disease"/>
            <person name="Wu L."/>
            <person name="Ma J."/>
        </authorList>
    </citation>
    <scope>NUCLEOTIDE SEQUENCE [LARGE SCALE GENOMIC DNA]</scope>
    <source>
        <strain evidence="6">JCM 18542</strain>
    </source>
</reference>
<dbReference type="SMART" id="SM00421">
    <property type="entry name" value="HTH_LUXR"/>
    <property type="match status" value="1"/>
</dbReference>
<keyword evidence="2" id="KW-0238">DNA-binding</keyword>
<dbReference type="CDD" id="cd06170">
    <property type="entry name" value="LuxR_C_like"/>
    <property type="match status" value="1"/>
</dbReference>
<proteinExistence type="predicted"/>
<evidence type="ECO:0000256" key="3">
    <source>
        <dbReference type="ARBA" id="ARBA00023163"/>
    </source>
</evidence>
<evidence type="ECO:0000256" key="1">
    <source>
        <dbReference type="ARBA" id="ARBA00023015"/>
    </source>
</evidence>
<keyword evidence="1" id="KW-0805">Transcription regulation</keyword>
<dbReference type="Pfam" id="PF00196">
    <property type="entry name" value="GerE"/>
    <property type="match status" value="1"/>
</dbReference>
<feature type="domain" description="HTH luxR-type" evidence="4">
    <location>
        <begin position="152"/>
        <end position="217"/>
    </location>
</feature>
<dbReference type="Proteomes" id="UP001500839">
    <property type="component" value="Unassembled WGS sequence"/>
</dbReference>
<dbReference type="InterPro" id="IPR036388">
    <property type="entry name" value="WH-like_DNA-bd_sf"/>
</dbReference>
<evidence type="ECO:0000313" key="6">
    <source>
        <dbReference type="Proteomes" id="UP001500839"/>
    </source>
</evidence>
<dbReference type="PANTHER" id="PTHR44688:SF16">
    <property type="entry name" value="DNA-BINDING TRANSCRIPTIONAL ACTIVATOR DEVR_DOSR"/>
    <property type="match status" value="1"/>
</dbReference>
<dbReference type="PANTHER" id="PTHR44688">
    <property type="entry name" value="DNA-BINDING TRANSCRIPTIONAL ACTIVATOR DEVR_DOSR"/>
    <property type="match status" value="1"/>
</dbReference>
<gene>
    <name evidence="5" type="ORF">GCM10023353_03300</name>
</gene>
<dbReference type="SUPFAM" id="SSF46894">
    <property type="entry name" value="C-terminal effector domain of the bipartite response regulators"/>
    <property type="match status" value="1"/>
</dbReference>
<name>A0ABP9C7G3_9ACTN</name>